<dbReference type="PANTHER" id="PTHR43163:SF6">
    <property type="entry name" value="DIPEPTIDE TRANSPORT SYSTEM PERMEASE PROTEIN DPPB-RELATED"/>
    <property type="match status" value="1"/>
</dbReference>
<comment type="caution">
    <text evidence="9">The sequence shown here is derived from an EMBL/GenBank/DDBJ whole genome shotgun (WGS) entry which is preliminary data.</text>
</comment>
<protein>
    <submittedName>
        <fullName evidence="9">Peptide/nickel transport system permease protein</fullName>
    </submittedName>
</protein>
<dbReference type="InterPro" id="IPR045621">
    <property type="entry name" value="BPD_transp_1_N"/>
</dbReference>
<feature type="domain" description="ABC transmembrane type-1" evidence="8">
    <location>
        <begin position="95"/>
        <end position="303"/>
    </location>
</feature>
<keyword evidence="3" id="KW-1003">Cell membrane</keyword>
<dbReference type="PROSITE" id="PS50928">
    <property type="entry name" value="ABC_TM1"/>
    <property type="match status" value="1"/>
</dbReference>
<keyword evidence="4 7" id="KW-0812">Transmembrane</keyword>
<evidence type="ECO:0000256" key="5">
    <source>
        <dbReference type="ARBA" id="ARBA00022989"/>
    </source>
</evidence>
<dbReference type="InterPro" id="IPR000515">
    <property type="entry name" value="MetI-like"/>
</dbReference>
<evidence type="ECO:0000313" key="10">
    <source>
        <dbReference type="Proteomes" id="UP000802392"/>
    </source>
</evidence>
<gene>
    <name evidence="9" type="ORF">FHR86_001780</name>
</gene>
<sequence length="313" mass="32609">MITFLFRRLGAGLILVFAVSTLTFFLTALAGSDPARRILGNNATPAQVTAKNAELGLDQPVLTRYFDWLGSAITGDLGKSWASNQPVTKLIGQALPVSLSVVIAAVVLTAVVSVALGVVAAVRGGWLDKVLQTISIVAFAVPNFLVGIILSLVFAVQLKMFPALGYVSPSDDPGQWLASITLPAFALAIGAIGTVATQTRGSMIDVLQKDFIRTLRSRGLPSRSILIKHALRNAAPASLTVLSLQFIALLGGAVIIEKVFALTGVGNRAASAAGQGDVPVVLGVVVVMVVLVVIVNLLVDILLGFLNPKVRAS</sequence>
<dbReference type="CDD" id="cd06261">
    <property type="entry name" value="TM_PBP2"/>
    <property type="match status" value="1"/>
</dbReference>
<evidence type="ECO:0000256" key="4">
    <source>
        <dbReference type="ARBA" id="ARBA00022692"/>
    </source>
</evidence>
<evidence type="ECO:0000256" key="3">
    <source>
        <dbReference type="ARBA" id="ARBA00022475"/>
    </source>
</evidence>
<dbReference type="RefSeq" id="WP_167265231.1">
    <property type="nucleotide sequence ID" value="NZ_BAAAVO010000013.1"/>
</dbReference>
<evidence type="ECO:0000256" key="2">
    <source>
        <dbReference type="ARBA" id="ARBA00022448"/>
    </source>
</evidence>
<evidence type="ECO:0000313" key="9">
    <source>
        <dbReference type="EMBL" id="NIJ01459.1"/>
    </source>
</evidence>
<name>A0ABX0TG36_9MICC</name>
<dbReference type="SUPFAM" id="SSF161098">
    <property type="entry name" value="MetI-like"/>
    <property type="match status" value="1"/>
</dbReference>
<dbReference type="InterPro" id="IPR035906">
    <property type="entry name" value="MetI-like_sf"/>
</dbReference>
<keyword evidence="2 7" id="KW-0813">Transport</keyword>
<dbReference type="EMBL" id="JAAOZD010000003">
    <property type="protein sequence ID" value="NIJ01459.1"/>
    <property type="molecule type" value="Genomic_DNA"/>
</dbReference>
<dbReference type="Pfam" id="PF19300">
    <property type="entry name" value="BPD_transp_1_N"/>
    <property type="match status" value="1"/>
</dbReference>
<feature type="transmembrane region" description="Helical" evidence="7">
    <location>
        <begin position="280"/>
        <end position="306"/>
    </location>
</feature>
<feature type="transmembrane region" description="Helical" evidence="7">
    <location>
        <begin position="237"/>
        <end position="260"/>
    </location>
</feature>
<feature type="transmembrane region" description="Helical" evidence="7">
    <location>
        <begin position="97"/>
        <end position="122"/>
    </location>
</feature>
<dbReference type="Pfam" id="PF00528">
    <property type="entry name" value="BPD_transp_1"/>
    <property type="match status" value="1"/>
</dbReference>
<comment type="similarity">
    <text evidence="7">Belongs to the binding-protein-dependent transport system permease family.</text>
</comment>
<evidence type="ECO:0000256" key="1">
    <source>
        <dbReference type="ARBA" id="ARBA00004651"/>
    </source>
</evidence>
<feature type="transmembrane region" description="Helical" evidence="7">
    <location>
        <begin position="134"/>
        <end position="156"/>
    </location>
</feature>
<reference evidence="9 10" key="1">
    <citation type="submission" date="2020-03" db="EMBL/GenBank/DDBJ databases">
        <title>Genomic Encyclopedia of Type Strains, Phase III (KMG-III): the genomes of soil and plant-associated and newly described type strains.</title>
        <authorList>
            <person name="Whitman W."/>
        </authorList>
    </citation>
    <scope>NUCLEOTIDE SEQUENCE [LARGE SCALE GENOMIC DNA]</scope>
    <source>
        <strain evidence="9 10">CECT 4207</strain>
    </source>
</reference>
<evidence type="ECO:0000259" key="8">
    <source>
        <dbReference type="PROSITE" id="PS50928"/>
    </source>
</evidence>
<keyword evidence="6 7" id="KW-0472">Membrane</keyword>
<feature type="transmembrane region" description="Helical" evidence="7">
    <location>
        <begin position="176"/>
        <end position="196"/>
    </location>
</feature>
<evidence type="ECO:0000256" key="7">
    <source>
        <dbReference type="RuleBase" id="RU363032"/>
    </source>
</evidence>
<evidence type="ECO:0000256" key="6">
    <source>
        <dbReference type="ARBA" id="ARBA00023136"/>
    </source>
</evidence>
<comment type="subcellular location">
    <subcellularLocation>
        <location evidence="1 7">Cell membrane</location>
        <topology evidence="1 7">Multi-pass membrane protein</topology>
    </subcellularLocation>
</comment>
<dbReference type="Proteomes" id="UP000802392">
    <property type="component" value="Unassembled WGS sequence"/>
</dbReference>
<keyword evidence="10" id="KW-1185">Reference proteome</keyword>
<dbReference type="PANTHER" id="PTHR43163">
    <property type="entry name" value="DIPEPTIDE TRANSPORT SYSTEM PERMEASE PROTEIN DPPB-RELATED"/>
    <property type="match status" value="1"/>
</dbReference>
<organism evidence="9 10">
    <name type="scientific">Paenarthrobacter ilicis</name>
    <dbReference type="NCBI Taxonomy" id="43665"/>
    <lineage>
        <taxon>Bacteria</taxon>
        <taxon>Bacillati</taxon>
        <taxon>Actinomycetota</taxon>
        <taxon>Actinomycetes</taxon>
        <taxon>Micrococcales</taxon>
        <taxon>Micrococcaceae</taxon>
        <taxon>Paenarthrobacter</taxon>
    </lineage>
</organism>
<keyword evidence="5 7" id="KW-1133">Transmembrane helix</keyword>
<dbReference type="Gene3D" id="1.10.3720.10">
    <property type="entry name" value="MetI-like"/>
    <property type="match status" value="1"/>
</dbReference>
<proteinExistence type="inferred from homology"/>
<accession>A0ABX0TG36</accession>